<organism evidence="7 8">
    <name type="scientific">Arcanobacterium haemolyticum (strain ATCC 9345 / DSM 20595 / CCM 5947 / CCUG 17215 / LMG 16163 / NBRC 15585 / NCTC 8452 / 11018)</name>
    <dbReference type="NCBI Taxonomy" id="644284"/>
    <lineage>
        <taxon>Bacteria</taxon>
        <taxon>Bacillati</taxon>
        <taxon>Actinomycetota</taxon>
        <taxon>Actinomycetes</taxon>
        <taxon>Actinomycetales</taxon>
        <taxon>Actinomycetaceae</taxon>
        <taxon>Arcanobacterium</taxon>
    </lineage>
</organism>
<dbReference type="GO" id="GO:0015937">
    <property type="term" value="P:coenzyme A biosynthetic process"/>
    <property type="evidence" value="ECO:0007669"/>
    <property type="project" value="UniProtKB-UniRule"/>
</dbReference>
<feature type="binding site" evidence="3">
    <location>
        <position position="302"/>
    </location>
    <ligand>
        <name>CTP</name>
        <dbReference type="ChEBI" id="CHEBI:37563"/>
    </ligand>
</feature>
<dbReference type="AlphaFoldDB" id="D7BNT2"/>
<dbReference type="Proteomes" id="UP000000376">
    <property type="component" value="Chromosome"/>
</dbReference>
<dbReference type="GO" id="GO:0046872">
    <property type="term" value="F:metal ion binding"/>
    <property type="evidence" value="ECO:0007669"/>
    <property type="project" value="UniProtKB-KW"/>
</dbReference>
<dbReference type="GO" id="GO:0015941">
    <property type="term" value="P:pantothenate catabolic process"/>
    <property type="evidence" value="ECO:0007669"/>
    <property type="project" value="InterPro"/>
</dbReference>
<dbReference type="HOGENOM" id="CLU_033319_0_3_11"/>
<dbReference type="InterPro" id="IPR005252">
    <property type="entry name" value="CoaBC"/>
</dbReference>
<dbReference type="UniPathway" id="UPA00241">
    <property type="reaction ID" value="UER00353"/>
</dbReference>
<dbReference type="SUPFAM" id="SSF102645">
    <property type="entry name" value="CoaB-like"/>
    <property type="match status" value="1"/>
</dbReference>
<feature type="binding site" evidence="3">
    <location>
        <position position="364"/>
    </location>
    <ligand>
        <name>CTP</name>
        <dbReference type="ChEBI" id="CHEBI:37563"/>
    </ligand>
</feature>
<dbReference type="Gene3D" id="3.40.50.10300">
    <property type="entry name" value="CoaB-like"/>
    <property type="match status" value="1"/>
</dbReference>
<dbReference type="Pfam" id="PF04127">
    <property type="entry name" value="DFP"/>
    <property type="match status" value="1"/>
</dbReference>
<keyword evidence="3" id="KW-0511">Multifunctional enzyme</keyword>
<evidence type="ECO:0000256" key="2">
    <source>
        <dbReference type="ARBA" id="ARBA00023239"/>
    </source>
</evidence>
<keyword evidence="3 4" id="KW-0285">Flavoprotein</keyword>
<evidence type="ECO:0000313" key="8">
    <source>
        <dbReference type="Proteomes" id="UP000000376"/>
    </source>
</evidence>
<dbReference type="Pfam" id="PF02441">
    <property type="entry name" value="Flavoprotein"/>
    <property type="match status" value="1"/>
</dbReference>
<comment type="cofactor">
    <cofactor evidence="3">
        <name>Mg(2+)</name>
        <dbReference type="ChEBI" id="CHEBI:18420"/>
    </cofactor>
</comment>
<feature type="binding site" evidence="3">
    <location>
        <position position="346"/>
    </location>
    <ligand>
        <name>CTP</name>
        <dbReference type="ChEBI" id="CHEBI:37563"/>
    </ligand>
</feature>
<keyword evidence="2 3" id="KW-0456">Lyase</keyword>
<name>D7BNT2_ARCHD</name>
<dbReference type="GO" id="GO:0004632">
    <property type="term" value="F:phosphopantothenate--cysteine ligase activity"/>
    <property type="evidence" value="ECO:0007669"/>
    <property type="project" value="UniProtKB-UniRule"/>
</dbReference>
<dbReference type="EC" id="4.1.1.36" evidence="3"/>
<comment type="pathway">
    <text evidence="3 4">Cofactor biosynthesis; coenzyme A biosynthesis; CoA from (R)-pantothenate: step 3/5.</text>
</comment>
<reference evidence="7 8" key="1">
    <citation type="journal article" date="2010" name="Stand. Genomic Sci.">
        <title>Complete genome sequence of Arcanobacterium haemolyticum type strain (11018).</title>
        <authorList>
            <person name="Yasawong M."/>
            <person name="Teshima H."/>
            <person name="Lapidus A."/>
            <person name="Nolan M."/>
            <person name="Lucas S."/>
            <person name="Glavina Del Rio T."/>
            <person name="Tice H."/>
            <person name="Cheng J."/>
            <person name="Bruce D."/>
            <person name="Detter C."/>
            <person name="Tapia R."/>
            <person name="Han C."/>
            <person name="Goodwin L."/>
            <person name="Pitluck S."/>
            <person name="Liolios K."/>
            <person name="Ivanova N."/>
            <person name="Mavromatis K."/>
            <person name="Mikhailova N."/>
            <person name="Pati A."/>
            <person name="Chen A."/>
            <person name="Palaniappan K."/>
            <person name="Land M."/>
            <person name="Hauser L."/>
            <person name="Chang Y."/>
            <person name="Jeffries C."/>
            <person name="Rohde M."/>
            <person name="Sikorski J."/>
            <person name="Pukall R."/>
            <person name="Goker M."/>
            <person name="Woyke T."/>
            <person name="Bristow J."/>
            <person name="Eisen J."/>
            <person name="Markowitz V."/>
            <person name="Hugenholtz P."/>
            <person name="Kyrpides N."/>
            <person name="Klenk H."/>
        </authorList>
    </citation>
    <scope>NUCLEOTIDE SEQUENCE [LARGE SCALE GENOMIC DNA]</scope>
    <source>
        <strain evidence="8">ATCC 9345 / DSM 20595 / CCUG 17215 / LMG 16163 / NBRC 15585 / NCTC 8452 / 11018</strain>
    </source>
</reference>
<evidence type="ECO:0000313" key="7">
    <source>
        <dbReference type="EMBL" id="ADH92581.1"/>
    </source>
</evidence>
<feature type="domain" description="DNA/pantothenate metabolism flavoprotein C-terminal" evidence="6">
    <location>
        <begin position="207"/>
        <end position="421"/>
    </location>
</feature>
<dbReference type="GO" id="GO:0071513">
    <property type="term" value="C:phosphopantothenoylcysteine decarboxylase complex"/>
    <property type="evidence" value="ECO:0007669"/>
    <property type="project" value="TreeGrafter"/>
</dbReference>
<evidence type="ECO:0000256" key="3">
    <source>
        <dbReference type="HAMAP-Rule" id="MF_02225"/>
    </source>
</evidence>
<feature type="binding site" evidence="3">
    <location>
        <position position="368"/>
    </location>
    <ligand>
        <name>CTP</name>
        <dbReference type="ChEBI" id="CHEBI:37563"/>
    </ligand>
</feature>
<feature type="binding site" evidence="3">
    <location>
        <begin position="326"/>
        <end position="329"/>
    </location>
    <ligand>
        <name>CTP</name>
        <dbReference type="ChEBI" id="CHEBI:37563"/>
    </ligand>
</feature>
<comment type="catalytic activity">
    <reaction evidence="3 4">
        <text>(R)-4'-phosphopantothenate + L-cysteine + CTP = N-[(R)-4-phosphopantothenoyl]-L-cysteine + CMP + diphosphate + H(+)</text>
        <dbReference type="Rhea" id="RHEA:19397"/>
        <dbReference type="ChEBI" id="CHEBI:10986"/>
        <dbReference type="ChEBI" id="CHEBI:15378"/>
        <dbReference type="ChEBI" id="CHEBI:33019"/>
        <dbReference type="ChEBI" id="CHEBI:35235"/>
        <dbReference type="ChEBI" id="CHEBI:37563"/>
        <dbReference type="ChEBI" id="CHEBI:59458"/>
        <dbReference type="ChEBI" id="CHEBI:60377"/>
        <dbReference type="EC" id="6.3.2.5"/>
    </reaction>
</comment>
<dbReference type="PANTHER" id="PTHR14359:SF6">
    <property type="entry name" value="PHOSPHOPANTOTHENOYLCYSTEINE DECARBOXYLASE"/>
    <property type="match status" value="1"/>
</dbReference>
<keyword evidence="3" id="KW-0479">Metal-binding</keyword>
<keyword evidence="3" id="KW-0460">Magnesium</keyword>
<dbReference type="SUPFAM" id="SSF52507">
    <property type="entry name" value="Homo-oligomeric flavin-containing Cys decarboxylases, HFCD"/>
    <property type="match status" value="1"/>
</dbReference>
<evidence type="ECO:0000256" key="4">
    <source>
        <dbReference type="RuleBase" id="RU364078"/>
    </source>
</evidence>
<dbReference type="Gene3D" id="3.40.50.1950">
    <property type="entry name" value="Flavin prenyltransferase-like"/>
    <property type="match status" value="1"/>
</dbReference>
<keyword evidence="1 3" id="KW-0210">Decarboxylase</keyword>
<dbReference type="EC" id="6.3.2.5" evidence="3"/>
<evidence type="ECO:0000259" key="6">
    <source>
        <dbReference type="Pfam" id="PF04127"/>
    </source>
</evidence>
<dbReference type="EMBL" id="CP002045">
    <property type="protein sequence ID" value="ADH92581.1"/>
    <property type="molecule type" value="Genomic_DNA"/>
</dbReference>
<comment type="pathway">
    <text evidence="3 4">Cofactor biosynthesis; coenzyme A biosynthesis; CoA from (R)-pantothenate: step 2/5.</text>
</comment>
<comment type="similarity">
    <text evidence="3 4">In the C-terminal section; belongs to the PPC synthetase family.</text>
</comment>
<keyword evidence="8" id="KW-1185">Reference proteome</keyword>
<dbReference type="PANTHER" id="PTHR14359">
    <property type="entry name" value="HOMO-OLIGOMERIC FLAVIN CONTAINING CYS DECARBOXYLASE FAMILY"/>
    <property type="match status" value="1"/>
</dbReference>
<dbReference type="STRING" id="644284.Arch_0855"/>
<feature type="binding site" evidence="3">
    <location>
        <position position="311"/>
    </location>
    <ligand>
        <name>CTP</name>
        <dbReference type="ChEBI" id="CHEBI:37563"/>
    </ligand>
</feature>
<dbReference type="InterPro" id="IPR007085">
    <property type="entry name" value="DNA/pantothenate-metab_flavo_C"/>
</dbReference>
<dbReference type="RefSeq" id="WP_013170077.1">
    <property type="nucleotide sequence ID" value="NC_014218.1"/>
</dbReference>
<sequence>MNSHLSERASQSGGLSHAQPRVLFGVTGGIAAYKAVTAVRRLRQWGANVVVVPTHAALDMVGKTTWEAISGNPVHVDIPEEAHAVVHVNTGAQADLFVVAPGTAHTIAKLAHGLADNLLTASALVATCPRLIAPAMHTQMWEHPATQENIATLVRHGWSLIGPANGQLTGSDSGIGRMEEPENIAHEAIAMLEKLGFNAAGTPENTGLTWVISAGGTHEAIDPVRYIGNHSSGLMGVHIANAARACGHNVTLVAANITSTVLEKCAPGVMIVPVTSARDVHETMDHYAHAANVIVMAAAISDYRVVESATKIKRGGELTLHLEPNPDILHDLATNRRHPGQCVVGFAAETGDNTTSYLDYGKQKARRKGADLLVINKVGGGDGFGDVATTVTIVTSNATEEGSFSGTKIRVAQKIVETIERLSHNGTQKEERP</sequence>
<comment type="function">
    <text evidence="4">Catalyzes two steps in the biosynthesis of coenzyme A. In the first step cysteine is conjugated to 4'-phosphopantothenate to form 4-phosphopantothenoylcysteine, in the latter compound is decarboxylated to form 4'-phosphopantotheine.</text>
</comment>
<comment type="caution">
    <text evidence="3">Lacks conserved residue(s) required for the propagation of feature annotation.</text>
</comment>
<evidence type="ECO:0000256" key="1">
    <source>
        <dbReference type="ARBA" id="ARBA00022793"/>
    </source>
</evidence>
<feature type="region of interest" description="Phosphopantothenoylcysteine decarboxylase" evidence="3">
    <location>
        <begin position="1"/>
        <end position="209"/>
    </location>
</feature>
<dbReference type="NCBIfam" id="TIGR00521">
    <property type="entry name" value="coaBC_dfp"/>
    <property type="match status" value="1"/>
</dbReference>
<dbReference type="eggNOG" id="COG0452">
    <property type="taxonomic scope" value="Bacteria"/>
</dbReference>
<comment type="function">
    <text evidence="3">Catalyzes two sequential steps in the biosynthesis of coenzyme A. In the first step cysteine is conjugated to 4'-phosphopantothenate to form 4-phosphopantothenoylcysteine. In the second step the latter compound is decarboxylated to form 4'-phosphopantotheine.</text>
</comment>
<dbReference type="InterPro" id="IPR035929">
    <property type="entry name" value="CoaB-like_sf"/>
</dbReference>
<feature type="domain" description="Flavoprotein" evidence="5">
    <location>
        <begin position="21"/>
        <end position="191"/>
    </location>
</feature>
<dbReference type="InterPro" id="IPR036551">
    <property type="entry name" value="Flavin_trans-like"/>
</dbReference>
<comment type="catalytic activity">
    <reaction evidence="3 4">
        <text>N-[(R)-4-phosphopantothenoyl]-L-cysteine + H(+) = (R)-4'-phosphopantetheine + CO2</text>
        <dbReference type="Rhea" id="RHEA:16793"/>
        <dbReference type="ChEBI" id="CHEBI:15378"/>
        <dbReference type="ChEBI" id="CHEBI:16526"/>
        <dbReference type="ChEBI" id="CHEBI:59458"/>
        <dbReference type="ChEBI" id="CHEBI:61723"/>
        <dbReference type="EC" id="4.1.1.36"/>
    </reaction>
</comment>
<dbReference type="GO" id="GO:0004633">
    <property type="term" value="F:phosphopantothenoylcysteine decarboxylase activity"/>
    <property type="evidence" value="ECO:0007669"/>
    <property type="project" value="UniProtKB-UniRule"/>
</dbReference>
<gene>
    <name evidence="3" type="primary">coaBC</name>
    <name evidence="7" type="ordered locus">Arch_0855</name>
</gene>
<dbReference type="OrthoDB" id="9802554at2"/>
<accession>D7BNT2</accession>
<comment type="cofactor">
    <cofactor evidence="3">
        <name>FMN</name>
        <dbReference type="ChEBI" id="CHEBI:58210"/>
    </cofactor>
    <text evidence="3">Binds 1 FMN per subunit.</text>
</comment>
<comment type="similarity">
    <text evidence="3 4">In the N-terminal section; belongs to the HFCD (homo-oligomeric flavin containing Cys decarboxylase) superfamily.</text>
</comment>
<keyword evidence="3 4" id="KW-0288">FMN</keyword>
<keyword evidence="3 4" id="KW-0436">Ligase</keyword>
<dbReference type="GO" id="GO:0010181">
    <property type="term" value="F:FMN binding"/>
    <property type="evidence" value="ECO:0007669"/>
    <property type="project" value="UniProtKB-UniRule"/>
</dbReference>
<dbReference type="HAMAP" id="MF_02225">
    <property type="entry name" value="CoaBC"/>
    <property type="match status" value="1"/>
</dbReference>
<proteinExistence type="inferred from homology"/>
<feature type="region of interest" description="Phosphopantothenate--cysteine ligase" evidence="3">
    <location>
        <begin position="210"/>
        <end position="433"/>
    </location>
</feature>
<dbReference type="KEGG" id="ahe:Arch_0855"/>
<protein>
    <recommendedName>
        <fullName evidence="3">Coenzyme A biosynthesis bifunctional protein CoaBC</fullName>
    </recommendedName>
    <alternativeName>
        <fullName evidence="3">DNA/pantothenate metabolism flavoprotein</fullName>
    </alternativeName>
    <alternativeName>
        <fullName evidence="3">Phosphopantothenoylcysteine synthetase/decarboxylase</fullName>
        <shortName evidence="3">PPCS-PPCDC</shortName>
    </alternativeName>
    <domain>
        <recommendedName>
            <fullName evidence="3">Phosphopantothenoylcysteine decarboxylase</fullName>
            <shortName evidence="3">PPC decarboxylase</shortName>
            <shortName evidence="3">PPC-DC</shortName>
            <ecNumber evidence="3">4.1.1.36</ecNumber>
        </recommendedName>
        <alternativeName>
            <fullName evidence="3">CoaC</fullName>
        </alternativeName>
    </domain>
    <domain>
        <recommendedName>
            <fullName evidence="3">Phosphopantothenate--cysteine ligase</fullName>
            <ecNumber evidence="3">6.3.2.5</ecNumber>
        </recommendedName>
        <alternativeName>
            <fullName evidence="3">CoaB</fullName>
        </alternativeName>
        <alternativeName>
            <fullName evidence="3">Phosphopantothenoylcysteine synthetase</fullName>
            <shortName evidence="3">PPC synthetase</shortName>
            <shortName evidence="3">PPC-S</shortName>
        </alternativeName>
    </domain>
</protein>
<evidence type="ECO:0000259" key="5">
    <source>
        <dbReference type="Pfam" id="PF02441"/>
    </source>
</evidence>
<dbReference type="InterPro" id="IPR003382">
    <property type="entry name" value="Flavoprotein"/>
</dbReference>